<accession>A0A133V442</accession>
<comment type="caution">
    <text evidence="3">The sequence shown here is derived from an EMBL/GenBank/DDBJ whole genome shotgun (WGS) entry which is preliminary data.</text>
</comment>
<dbReference type="Pfam" id="PF03686">
    <property type="entry name" value="UPF0146"/>
    <property type="match status" value="1"/>
</dbReference>
<sequence>MLREFQLIARWISENYPSAKKIVEVGVGRVPHVLAELTNKLPDCELMATEVREVSAPEGVHLVRDDITDPEMDVYRGADLLFSLRTPMELYPFLEAMAREVKSDLMVKPVSSEESPSWGELINYSGVSFYVLRT</sequence>
<dbReference type="Proteomes" id="UP000070344">
    <property type="component" value="Unassembled WGS sequence"/>
</dbReference>
<comment type="similarity">
    <text evidence="1 2">Belongs to the UPF0146 family.</text>
</comment>
<evidence type="ECO:0000313" key="4">
    <source>
        <dbReference type="Proteomes" id="UP000070344"/>
    </source>
</evidence>
<dbReference type="HAMAP" id="MF_00341">
    <property type="entry name" value="UPF0146"/>
    <property type="match status" value="1"/>
</dbReference>
<evidence type="ECO:0000256" key="1">
    <source>
        <dbReference type="ARBA" id="ARBA00006969"/>
    </source>
</evidence>
<name>A0A133V442_9EURY</name>
<keyword evidence="4" id="KW-1185">Reference proteome</keyword>
<dbReference type="InterPro" id="IPR029063">
    <property type="entry name" value="SAM-dependent_MTases_sf"/>
</dbReference>
<dbReference type="Gene3D" id="3.40.50.150">
    <property type="entry name" value="Vaccinia Virus protein VP39"/>
    <property type="match status" value="1"/>
</dbReference>
<evidence type="ECO:0000313" key="3">
    <source>
        <dbReference type="EMBL" id="KXB01212.1"/>
    </source>
</evidence>
<reference evidence="3 4" key="1">
    <citation type="journal article" date="2016" name="Sci. Rep.">
        <title>Metabolic traits of an uncultured archaeal lineage -MSBL1- from brine pools of the Red Sea.</title>
        <authorList>
            <person name="Mwirichia R."/>
            <person name="Alam I."/>
            <person name="Rashid M."/>
            <person name="Vinu M."/>
            <person name="Ba-Alawi W."/>
            <person name="Anthony Kamau A."/>
            <person name="Kamanda Ngugi D."/>
            <person name="Goker M."/>
            <person name="Klenk H.P."/>
            <person name="Bajic V."/>
            <person name="Stingl U."/>
        </authorList>
    </citation>
    <scope>NUCLEOTIDE SEQUENCE [LARGE SCALE GENOMIC DNA]</scope>
    <source>
        <strain evidence="3">SCGC-AAA259O05</strain>
    </source>
</reference>
<evidence type="ECO:0000256" key="2">
    <source>
        <dbReference type="HAMAP-Rule" id="MF_00341"/>
    </source>
</evidence>
<protein>
    <recommendedName>
        <fullName evidence="2">UPF0146 protein AKJ41_02360</fullName>
    </recommendedName>
</protein>
<gene>
    <name evidence="3" type="ORF">AKJ41_02360</name>
</gene>
<dbReference type="EMBL" id="LHXV01000021">
    <property type="protein sequence ID" value="KXB01212.1"/>
    <property type="molecule type" value="Genomic_DNA"/>
</dbReference>
<organism evidence="3 4">
    <name type="scientific">candidate division MSBL1 archaeon SCGC-AAA259O05</name>
    <dbReference type="NCBI Taxonomy" id="1698271"/>
    <lineage>
        <taxon>Archaea</taxon>
        <taxon>Methanobacteriati</taxon>
        <taxon>Methanobacteriota</taxon>
        <taxon>candidate division MSBL1</taxon>
    </lineage>
</organism>
<dbReference type="AlphaFoldDB" id="A0A133V442"/>
<dbReference type="InterPro" id="IPR005353">
    <property type="entry name" value="UPF0146"/>
</dbReference>
<proteinExistence type="inferred from homology"/>